<evidence type="ECO:0000256" key="1">
    <source>
        <dbReference type="SAM" id="MobiDB-lite"/>
    </source>
</evidence>
<protein>
    <submittedName>
        <fullName evidence="2">Uncharacterized protein</fullName>
    </submittedName>
</protein>
<organism evidence="2 3">
    <name type="scientific">Trichonephila clavata</name>
    <name type="common">Joro spider</name>
    <name type="synonym">Nephila clavata</name>
    <dbReference type="NCBI Taxonomy" id="2740835"/>
    <lineage>
        <taxon>Eukaryota</taxon>
        <taxon>Metazoa</taxon>
        <taxon>Ecdysozoa</taxon>
        <taxon>Arthropoda</taxon>
        <taxon>Chelicerata</taxon>
        <taxon>Arachnida</taxon>
        <taxon>Araneae</taxon>
        <taxon>Araneomorphae</taxon>
        <taxon>Entelegynae</taxon>
        <taxon>Araneoidea</taxon>
        <taxon>Nephilidae</taxon>
        <taxon>Trichonephila</taxon>
    </lineage>
</organism>
<reference evidence="2" key="1">
    <citation type="submission" date="2020-07" db="EMBL/GenBank/DDBJ databases">
        <title>Multicomponent nature underlies the extraordinary mechanical properties of spider dragline silk.</title>
        <authorList>
            <person name="Kono N."/>
            <person name="Nakamura H."/>
            <person name="Mori M."/>
            <person name="Yoshida Y."/>
            <person name="Ohtoshi R."/>
            <person name="Malay A.D."/>
            <person name="Moran D.A.P."/>
            <person name="Tomita M."/>
            <person name="Numata K."/>
            <person name="Arakawa K."/>
        </authorList>
    </citation>
    <scope>NUCLEOTIDE SEQUENCE</scope>
</reference>
<comment type="caution">
    <text evidence="2">The sequence shown here is derived from an EMBL/GenBank/DDBJ whole genome shotgun (WGS) entry which is preliminary data.</text>
</comment>
<sequence length="69" mass="7940">MATKTYSLQPEMHFEDFEPQLGPSKTPDDHEKYPANLIQQHHLVTQQELNDLTCNLELPKSYLNTLLGS</sequence>
<accession>A0A8X6LV43</accession>
<dbReference type="AlphaFoldDB" id="A0A8X6LV43"/>
<keyword evidence="3" id="KW-1185">Reference proteome</keyword>
<gene>
    <name evidence="2" type="ORF">TNCT_254971</name>
</gene>
<dbReference type="Proteomes" id="UP000887116">
    <property type="component" value="Unassembled WGS sequence"/>
</dbReference>
<feature type="region of interest" description="Disordered" evidence="1">
    <location>
        <begin position="1"/>
        <end position="32"/>
    </location>
</feature>
<evidence type="ECO:0000313" key="2">
    <source>
        <dbReference type="EMBL" id="GFR21757.1"/>
    </source>
</evidence>
<proteinExistence type="predicted"/>
<dbReference type="EMBL" id="BMAO01018186">
    <property type="protein sequence ID" value="GFR21757.1"/>
    <property type="molecule type" value="Genomic_DNA"/>
</dbReference>
<evidence type="ECO:0000313" key="3">
    <source>
        <dbReference type="Proteomes" id="UP000887116"/>
    </source>
</evidence>
<name>A0A8X6LV43_TRICU</name>